<keyword evidence="3" id="KW-1185">Reference proteome</keyword>
<protein>
    <submittedName>
        <fullName evidence="2">Uncharacterized protein</fullName>
    </submittedName>
</protein>
<feature type="chain" id="PRO_5043811031" evidence="1">
    <location>
        <begin position="23"/>
        <end position="238"/>
    </location>
</feature>
<proteinExistence type="predicted"/>
<sequence length="238" mass="24274">MQRGTVAGCCLMLVLTTSAVQGQAPSPSPQPGQVGSGLGTWATVLANVLVNREGGADGAYSALSNFEQETRSQLQSLVDTLMMPGASFPELPIIRDMAAFASANPFAPAEDTSGGRKGGSSFLDKPFTPAPITGASLSSVFFNYAPCLISQDVVGAAATAVGINIVPEVINVAVRGAWAAPIGLNVNPAVILVNAEGAQYWSRGLNVQPTLIAIVPTGFSDSPKGLEVAPYGIAVTGK</sequence>
<reference evidence="2 3" key="1">
    <citation type="journal article" date="2024" name="Nat. Commun.">
        <title>Phylogenomics reveals the evolutionary origins of lichenization in chlorophyte algae.</title>
        <authorList>
            <person name="Puginier C."/>
            <person name="Libourel C."/>
            <person name="Otte J."/>
            <person name="Skaloud P."/>
            <person name="Haon M."/>
            <person name="Grisel S."/>
            <person name="Petersen M."/>
            <person name="Berrin J.G."/>
            <person name="Delaux P.M."/>
            <person name="Dal Grande F."/>
            <person name="Keller J."/>
        </authorList>
    </citation>
    <scope>NUCLEOTIDE SEQUENCE [LARGE SCALE GENOMIC DNA]</scope>
    <source>
        <strain evidence="2 3">SAG 245.80</strain>
    </source>
</reference>
<dbReference type="AlphaFoldDB" id="A0AAW1SJ66"/>
<comment type="caution">
    <text evidence="2">The sequence shown here is derived from an EMBL/GenBank/DDBJ whole genome shotgun (WGS) entry which is preliminary data.</text>
</comment>
<evidence type="ECO:0000313" key="2">
    <source>
        <dbReference type="EMBL" id="KAK9846347.1"/>
    </source>
</evidence>
<keyword evidence="1" id="KW-0732">Signal</keyword>
<evidence type="ECO:0000256" key="1">
    <source>
        <dbReference type="SAM" id="SignalP"/>
    </source>
</evidence>
<evidence type="ECO:0000313" key="3">
    <source>
        <dbReference type="Proteomes" id="UP001445335"/>
    </source>
</evidence>
<dbReference type="Proteomes" id="UP001445335">
    <property type="component" value="Unassembled WGS sequence"/>
</dbReference>
<name>A0AAW1SJ66_9CHLO</name>
<gene>
    <name evidence="2" type="ORF">WJX81_001996</name>
</gene>
<organism evidence="2 3">
    <name type="scientific">Elliptochloris bilobata</name>
    <dbReference type="NCBI Taxonomy" id="381761"/>
    <lineage>
        <taxon>Eukaryota</taxon>
        <taxon>Viridiplantae</taxon>
        <taxon>Chlorophyta</taxon>
        <taxon>core chlorophytes</taxon>
        <taxon>Trebouxiophyceae</taxon>
        <taxon>Trebouxiophyceae incertae sedis</taxon>
        <taxon>Elliptochloris clade</taxon>
        <taxon>Elliptochloris</taxon>
    </lineage>
</organism>
<dbReference type="EMBL" id="JALJOU010000001">
    <property type="protein sequence ID" value="KAK9846347.1"/>
    <property type="molecule type" value="Genomic_DNA"/>
</dbReference>
<accession>A0AAW1SJ66</accession>
<feature type="signal peptide" evidence="1">
    <location>
        <begin position="1"/>
        <end position="22"/>
    </location>
</feature>